<dbReference type="NCBIfam" id="TIGR01740">
    <property type="entry name" value="pyrF"/>
    <property type="match status" value="1"/>
</dbReference>
<feature type="binding site" evidence="9">
    <location>
        <position position="63"/>
    </location>
    <ligand>
        <name>substrate</name>
    </ligand>
</feature>
<dbReference type="InterPro" id="IPR011060">
    <property type="entry name" value="RibuloseP-bd_barrel"/>
</dbReference>
<comment type="function">
    <text evidence="1">Catalyzes the decarboxylation of orotidine 5'-monophosphate (OMP) to uridine 5'-monophosphate (UMP).</text>
</comment>
<evidence type="ECO:0000256" key="6">
    <source>
        <dbReference type="ARBA" id="ARBA00022975"/>
    </source>
</evidence>
<evidence type="ECO:0000313" key="11">
    <source>
        <dbReference type="EMBL" id="HBK53171.1"/>
    </source>
</evidence>
<keyword evidence="5" id="KW-0210">Decarboxylase</keyword>
<evidence type="ECO:0000259" key="10">
    <source>
        <dbReference type="SMART" id="SM00934"/>
    </source>
</evidence>
<dbReference type="CDD" id="cd04725">
    <property type="entry name" value="OMP_decarboxylase_like"/>
    <property type="match status" value="1"/>
</dbReference>
<evidence type="ECO:0000256" key="7">
    <source>
        <dbReference type="ARBA" id="ARBA00023239"/>
    </source>
</evidence>
<dbReference type="Proteomes" id="UP000263273">
    <property type="component" value="Unassembled WGS sequence"/>
</dbReference>
<evidence type="ECO:0000256" key="2">
    <source>
        <dbReference type="ARBA" id="ARBA00004861"/>
    </source>
</evidence>
<dbReference type="InterPro" id="IPR013785">
    <property type="entry name" value="Aldolase_TIM"/>
</dbReference>
<dbReference type="PANTHER" id="PTHR32119">
    <property type="entry name" value="OROTIDINE 5'-PHOSPHATE DECARBOXYLASE"/>
    <property type="match status" value="1"/>
</dbReference>
<dbReference type="AlphaFoldDB" id="A0A354YWT1"/>
<gene>
    <name evidence="11" type="ORF">DDZ44_04445</name>
</gene>
<dbReference type="Gene3D" id="3.20.20.70">
    <property type="entry name" value="Aldolase class I"/>
    <property type="match status" value="1"/>
</dbReference>
<dbReference type="GO" id="GO:0005829">
    <property type="term" value="C:cytosol"/>
    <property type="evidence" value="ECO:0007669"/>
    <property type="project" value="TreeGrafter"/>
</dbReference>
<comment type="caution">
    <text evidence="11">The sequence shown here is derived from an EMBL/GenBank/DDBJ whole genome shotgun (WGS) entry which is preliminary data.</text>
</comment>
<feature type="binding site" evidence="9">
    <location>
        <position position="135"/>
    </location>
    <ligand>
        <name>substrate</name>
    </ligand>
</feature>
<evidence type="ECO:0000313" key="12">
    <source>
        <dbReference type="Proteomes" id="UP000263273"/>
    </source>
</evidence>
<dbReference type="PANTHER" id="PTHR32119:SF2">
    <property type="entry name" value="OROTIDINE 5'-PHOSPHATE DECARBOXYLASE"/>
    <property type="match status" value="1"/>
</dbReference>
<dbReference type="SMART" id="SM00934">
    <property type="entry name" value="OMPdecase"/>
    <property type="match status" value="1"/>
</dbReference>
<dbReference type="NCBIfam" id="NF001273">
    <property type="entry name" value="PRK00230.1"/>
    <property type="match status" value="1"/>
</dbReference>
<dbReference type="UniPathway" id="UPA00070">
    <property type="reaction ID" value="UER00120"/>
</dbReference>
<evidence type="ECO:0000256" key="5">
    <source>
        <dbReference type="ARBA" id="ARBA00022793"/>
    </source>
</evidence>
<dbReference type="EC" id="4.1.1.23" evidence="3"/>
<evidence type="ECO:0000256" key="3">
    <source>
        <dbReference type="ARBA" id="ARBA00012321"/>
    </source>
</evidence>
<accession>A0A354YWT1</accession>
<dbReference type="GO" id="GO:0004590">
    <property type="term" value="F:orotidine-5'-phosphate decarboxylase activity"/>
    <property type="evidence" value="ECO:0007669"/>
    <property type="project" value="UniProtKB-EC"/>
</dbReference>
<evidence type="ECO:0000256" key="8">
    <source>
        <dbReference type="ARBA" id="ARBA00033428"/>
    </source>
</evidence>
<name>A0A354YWT1_9FIRM</name>
<dbReference type="SUPFAM" id="SSF51366">
    <property type="entry name" value="Ribulose-phoshate binding barrel"/>
    <property type="match status" value="1"/>
</dbReference>
<dbReference type="STRING" id="378794.GCA_001570625_00866"/>
<dbReference type="GO" id="GO:0006207">
    <property type="term" value="P:'de novo' pyrimidine nucleobase biosynthetic process"/>
    <property type="evidence" value="ECO:0007669"/>
    <property type="project" value="InterPro"/>
</dbReference>
<feature type="binding site" evidence="9">
    <location>
        <position position="156"/>
    </location>
    <ligand>
        <name>substrate</name>
    </ligand>
</feature>
<evidence type="ECO:0000256" key="1">
    <source>
        <dbReference type="ARBA" id="ARBA00002356"/>
    </source>
</evidence>
<evidence type="ECO:0000256" key="9">
    <source>
        <dbReference type="PIRSR" id="PIRSR614732-2"/>
    </source>
</evidence>
<keyword evidence="7" id="KW-0456">Lyase</keyword>
<dbReference type="InterPro" id="IPR001754">
    <property type="entry name" value="OMPdeCOase_dom"/>
</dbReference>
<comment type="pathway">
    <text evidence="2">Pyrimidine metabolism; UMP biosynthesis via de novo pathway; UMP from orotate: step 2/2.</text>
</comment>
<evidence type="ECO:0000256" key="4">
    <source>
        <dbReference type="ARBA" id="ARBA00021923"/>
    </source>
</evidence>
<feature type="non-terminal residue" evidence="11">
    <location>
        <position position="1"/>
    </location>
</feature>
<dbReference type="Pfam" id="PF00215">
    <property type="entry name" value="OMPdecase"/>
    <property type="match status" value="1"/>
</dbReference>
<protein>
    <recommendedName>
        <fullName evidence="4">Orotidine 5'-phosphate decarboxylase</fullName>
        <ecNumber evidence="3">4.1.1.23</ecNumber>
    </recommendedName>
    <alternativeName>
        <fullName evidence="8">OMP decarboxylase</fullName>
    </alternativeName>
</protein>
<feature type="binding site" evidence="9">
    <location>
        <position position="126"/>
    </location>
    <ligand>
        <name>substrate</name>
    </ligand>
</feature>
<dbReference type="EMBL" id="DNZF01000097">
    <property type="protein sequence ID" value="HBK53171.1"/>
    <property type="molecule type" value="Genomic_DNA"/>
</dbReference>
<organism evidence="11 12">
    <name type="scientific">Syntrophomonas wolfei</name>
    <dbReference type="NCBI Taxonomy" id="863"/>
    <lineage>
        <taxon>Bacteria</taxon>
        <taxon>Bacillati</taxon>
        <taxon>Bacillota</taxon>
        <taxon>Clostridia</taxon>
        <taxon>Eubacteriales</taxon>
        <taxon>Syntrophomonadaceae</taxon>
        <taxon>Syntrophomonas</taxon>
    </lineage>
</organism>
<feature type="domain" description="Orotidine 5'-phosphate decarboxylase" evidence="10">
    <location>
        <begin position="1"/>
        <end position="171"/>
    </location>
</feature>
<sequence>KFHDIPNTVAAAGRVITRLNCFMFNVHAAGGREMMRQVVEEVEDEAKKLAVAAPLSLAVTVLTSISQEQLEEEIGVKGRKLKDLVVKWALMAKECGISGVVSSPQEIEAIRAACGPEFKIVTPGIRPAWSEKNDQKRITTPGQALQMGADFMVIGRPITQAENPVEAALKIISELEE</sequence>
<proteinExistence type="predicted"/>
<dbReference type="GO" id="GO:0044205">
    <property type="term" value="P:'de novo' UMP biosynthetic process"/>
    <property type="evidence" value="ECO:0007669"/>
    <property type="project" value="UniProtKB-UniPathway"/>
</dbReference>
<reference evidence="11 12" key="1">
    <citation type="journal article" date="2018" name="Nat. Biotechnol.">
        <title>A standardized bacterial taxonomy based on genome phylogeny substantially revises the tree of life.</title>
        <authorList>
            <person name="Parks D.H."/>
            <person name="Chuvochina M."/>
            <person name="Waite D.W."/>
            <person name="Rinke C."/>
            <person name="Skarshewski A."/>
            <person name="Chaumeil P.A."/>
            <person name="Hugenholtz P."/>
        </authorList>
    </citation>
    <scope>NUCLEOTIDE SEQUENCE [LARGE SCALE GENOMIC DNA]</scope>
    <source>
        <strain evidence="11">UBA10948</strain>
    </source>
</reference>
<keyword evidence="6" id="KW-0665">Pyrimidine biosynthesis</keyword>
<feature type="binding site" evidence="9">
    <location>
        <position position="155"/>
    </location>
    <ligand>
        <name>substrate</name>
    </ligand>
</feature>
<dbReference type="InterPro" id="IPR014732">
    <property type="entry name" value="OMPdecase"/>
</dbReference>